<sequence>MERTNPIPAPCVEVTRGSVSCLSLNLTADQRFSKKNVWLVWPGLRKWSSERRTLPEVKGMFEITLTHANAFKIFLLSIGTDFLRC</sequence>
<evidence type="ECO:0000313" key="1">
    <source>
        <dbReference type="EMBL" id="KAK3792640.1"/>
    </source>
</evidence>
<protein>
    <submittedName>
        <fullName evidence="1">Uncharacterized protein</fullName>
    </submittedName>
</protein>
<evidence type="ECO:0000313" key="2">
    <source>
        <dbReference type="Proteomes" id="UP001283361"/>
    </source>
</evidence>
<proteinExistence type="predicted"/>
<reference evidence="1" key="1">
    <citation type="journal article" date="2023" name="G3 (Bethesda)">
        <title>A reference genome for the long-term kleptoplast-retaining sea slug Elysia crispata morphotype clarki.</title>
        <authorList>
            <person name="Eastman K.E."/>
            <person name="Pendleton A.L."/>
            <person name="Shaikh M.A."/>
            <person name="Suttiyut T."/>
            <person name="Ogas R."/>
            <person name="Tomko P."/>
            <person name="Gavelis G."/>
            <person name="Widhalm J.R."/>
            <person name="Wisecaver J.H."/>
        </authorList>
    </citation>
    <scope>NUCLEOTIDE SEQUENCE</scope>
    <source>
        <strain evidence="1">ECLA1</strain>
    </source>
</reference>
<keyword evidence="2" id="KW-1185">Reference proteome</keyword>
<name>A0AAE1ARX7_9GAST</name>
<dbReference type="Proteomes" id="UP001283361">
    <property type="component" value="Unassembled WGS sequence"/>
</dbReference>
<organism evidence="1 2">
    <name type="scientific">Elysia crispata</name>
    <name type="common">lettuce slug</name>
    <dbReference type="NCBI Taxonomy" id="231223"/>
    <lineage>
        <taxon>Eukaryota</taxon>
        <taxon>Metazoa</taxon>
        <taxon>Spiralia</taxon>
        <taxon>Lophotrochozoa</taxon>
        <taxon>Mollusca</taxon>
        <taxon>Gastropoda</taxon>
        <taxon>Heterobranchia</taxon>
        <taxon>Euthyneura</taxon>
        <taxon>Panpulmonata</taxon>
        <taxon>Sacoglossa</taxon>
        <taxon>Placobranchoidea</taxon>
        <taxon>Plakobranchidae</taxon>
        <taxon>Elysia</taxon>
    </lineage>
</organism>
<comment type="caution">
    <text evidence="1">The sequence shown here is derived from an EMBL/GenBank/DDBJ whole genome shotgun (WGS) entry which is preliminary data.</text>
</comment>
<gene>
    <name evidence="1" type="ORF">RRG08_023115</name>
</gene>
<dbReference type="EMBL" id="JAWDGP010001357">
    <property type="protein sequence ID" value="KAK3792640.1"/>
    <property type="molecule type" value="Genomic_DNA"/>
</dbReference>
<accession>A0AAE1ARX7</accession>
<dbReference type="AlphaFoldDB" id="A0AAE1ARX7"/>